<dbReference type="SUPFAM" id="SSF49265">
    <property type="entry name" value="Fibronectin type III"/>
    <property type="match status" value="1"/>
</dbReference>
<evidence type="ECO:0008006" key="3">
    <source>
        <dbReference type="Google" id="ProtNLM"/>
    </source>
</evidence>
<dbReference type="RefSeq" id="WP_379188314.1">
    <property type="nucleotide sequence ID" value="NZ_JBHSOW010000041.1"/>
</dbReference>
<proteinExistence type="predicted"/>
<evidence type="ECO:0000313" key="2">
    <source>
        <dbReference type="Proteomes" id="UP001596047"/>
    </source>
</evidence>
<name>A0ABW0VX55_9BACL</name>
<protein>
    <recommendedName>
        <fullName evidence="3">Bacterial Ig-like domain-containing protein</fullName>
    </recommendedName>
</protein>
<gene>
    <name evidence="1" type="ORF">ACFPYJ_11695</name>
</gene>
<dbReference type="Proteomes" id="UP001596047">
    <property type="component" value="Unassembled WGS sequence"/>
</dbReference>
<organism evidence="1 2">
    <name type="scientific">Paenibacillus solisilvae</name>
    <dbReference type="NCBI Taxonomy" id="2486751"/>
    <lineage>
        <taxon>Bacteria</taxon>
        <taxon>Bacillati</taxon>
        <taxon>Bacillota</taxon>
        <taxon>Bacilli</taxon>
        <taxon>Bacillales</taxon>
        <taxon>Paenibacillaceae</taxon>
        <taxon>Paenibacillus</taxon>
    </lineage>
</organism>
<dbReference type="InterPro" id="IPR013783">
    <property type="entry name" value="Ig-like_fold"/>
</dbReference>
<dbReference type="InterPro" id="IPR036116">
    <property type="entry name" value="FN3_sf"/>
</dbReference>
<comment type="caution">
    <text evidence="1">The sequence shown here is derived from an EMBL/GenBank/DDBJ whole genome shotgun (WGS) entry which is preliminary data.</text>
</comment>
<reference evidence="2" key="1">
    <citation type="journal article" date="2019" name="Int. J. Syst. Evol. Microbiol.">
        <title>The Global Catalogue of Microorganisms (GCM) 10K type strain sequencing project: providing services to taxonomists for standard genome sequencing and annotation.</title>
        <authorList>
            <consortium name="The Broad Institute Genomics Platform"/>
            <consortium name="The Broad Institute Genome Sequencing Center for Infectious Disease"/>
            <person name="Wu L."/>
            <person name="Ma J."/>
        </authorList>
    </citation>
    <scope>NUCLEOTIDE SEQUENCE [LARGE SCALE GENOMIC DNA]</scope>
    <source>
        <strain evidence="2">CGMCC 1.3240</strain>
    </source>
</reference>
<accession>A0ABW0VX55</accession>
<dbReference type="Gene3D" id="2.60.40.10">
    <property type="entry name" value="Immunoglobulins"/>
    <property type="match status" value="2"/>
</dbReference>
<keyword evidence="2" id="KW-1185">Reference proteome</keyword>
<sequence length="256" mass="28434">MRNKQAMSSLQIQTAKRRKIPLLQSSRLRLLIFQRRKQLLHQSDSDNPNGQTSALLTIAAPILAPLAPYTNQPLSRIAGTAEPDARITVYRTDKQNVKIVAGQITADAQGSFSIDSPLAADGLYKFTATALKDAQSSPESAPVSVTLDRVNPAAPQKSTWLSGGSGEITLQWKSVELPGQLKFEVYRNDELVATTAEEEFLDEGLAPQSLVTYKLISYRRVLTSCRPYFIESKRPVCCFLSQHRVLWGRHVLHLCE</sequence>
<dbReference type="EMBL" id="JBHSOW010000041">
    <property type="protein sequence ID" value="MFC5649773.1"/>
    <property type="molecule type" value="Genomic_DNA"/>
</dbReference>
<evidence type="ECO:0000313" key="1">
    <source>
        <dbReference type="EMBL" id="MFC5649773.1"/>
    </source>
</evidence>